<dbReference type="AlphaFoldDB" id="A0ABD3TBL0"/>
<dbReference type="InterPro" id="IPR036047">
    <property type="entry name" value="F-box-like_dom_sf"/>
</dbReference>
<dbReference type="SUPFAM" id="SSF81383">
    <property type="entry name" value="F-box domain"/>
    <property type="match status" value="1"/>
</dbReference>
<evidence type="ECO:0000313" key="2">
    <source>
        <dbReference type="Proteomes" id="UP001634393"/>
    </source>
</evidence>
<dbReference type="PANTHER" id="PTHR31215">
    <property type="entry name" value="OS05G0510400 PROTEIN-RELATED"/>
    <property type="match status" value="1"/>
</dbReference>
<reference evidence="1 2" key="1">
    <citation type="submission" date="2024-12" db="EMBL/GenBank/DDBJ databases">
        <title>The unique morphological basis and parallel evolutionary history of personate flowers in Penstemon.</title>
        <authorList>
            <person name="Depatie T.H."/>
            <person name="Wessinger C.A."/>
        </authorList>
    </citation>
    <scope>NUCLEOTIDE SEQUENCE [LARGE SCALE GENOMIC DNA]</scope>
    <source>
        <strain evidence="1">WTNN_2</strain>
        <tissue evidence="1">Leaf</tissue>
    </source>
</reference>
<organism evidence="1 2">
    <name type="scientific">Penstemon smallii</name>
    <dbReference type="NCBI Taxonomy" id="265156"/>
    <lineage>
        <taxon>Eukaryota</taxon>
        <taxon>Viridiplantae</taxon>
        <taxon>Streptophyta</taxon>
        <taxon>Embryophyta</taxon>
        <taxon>Tracheophyta</taxon>
        <taxon>Spermatophyta</taxon>
        <taxon>Magnoliopsida</taxon>
        <taxon>eudicotyledons</taxon>
        <taxon>Gunneridae</taxon>
        <taxon>Pentapetalae</taxon>
        <taxon>asterids</taxon>
        <taxon>lamiids</taxon>
        <taxon>Lamiales</taxon>
        <taxon>Plantaginaceae</taxon>
        <taxon>Cheloneae</taxon>
        <taxon>Penstemon</taxon>
    </lineage>
</organism>
<evidence type="ECO:0000313" key="1">
    <source>
        <dbReference type="EMBL" id="KAL3834334.1"/>
    </source>
</evidence>
<comment type="caution">
    <text evidence="1">The sequence shown here is derived from an EMBL/GenBank/DDBJ whole genome shotgun (WGS) entry which is preliminary data.</text>
</comment>
<name>A0ABD3TBL0_9LAMI</name>
<keyword evidence="2" id="KW-1185">Reference proteome</keyword>
<dbReference type="Proteomes" id="UP001634393">
    <property type="component" value="Unassembled WGS sequence"/>
</dbReference>
<evidence type="ECO:0008006" key="3">
    <source>
        <dbReference type="Google" id="ProtNLM"/>
    </source>
</evidence>
<protein>
    <recommendedName>
        <fullName evidence="3">F-box domain-containing protein</fullName>
    </recommendedName>
</protein>
<dbReference type="EMBL" id="JBJXBP010000004">
    <property type="protein sequence ID" value="KAL3834334.1"/>
    <property type="molecule type" value="Genomic_DNA"/>
</dbReference>
<proteinExistence type="predicted"/>
<gene>
    <name evidence="1" type="ORF">ACJIZ3_009070</name>
</gene>
<dbReference type="InterPro" id="IPR044809">
    <property type="entry name" value="AUF1-like"/>
</dbReference>
<accession>A0ABD3TBL0</accession>
<sequence>MSGENPFNRLPEDVIIYIFDKIADAKSLFICTLVSKNISSLVLQTKTVSVEIPSWIPVCSCHRDPAASAAPLLRNFLHFLGKPVTSLWRLLKQPFTTPDADIMPSYIPITKFLMRLSCVESLTLNMGFSKQTSFEPLVKWKFDKSGFVFICAKGVCLNSSENNNDVLAPMSLVVYHLMDAFLRLSILKMVFRDFPKLKNVLVMDSLNQGRVVLGEDDIASIMDDEEPLTEDHDVKFRVKLWHKNVIHLHPENVPHLPGTGLIMKEVTATIFKEIDPDTDDDDDDDCLSMFENGFAEKMYCDIGVLMVKKQACFEAVVSTYVEYDGDYHTRSRAPSKGNLFFLL</sequence>